<evidence type="ECO:0000313" key="2">
    <source>
        <dbReference type="EMBL" id="RBQ21713.1"/>
    </source>
</evidence>
<keyword evidence="3" id="KW-1185">Reference proteome</keyword>
<dbReference type="Proteomes" id="UP000253303">
    <property type="component" value="Unassembled WGS sequence"/>
</dbReference>
<comment type="caution">
    <text evidence="2">The sequence shown here is derived from an EMBL/GenBank/DDBJ whole genome shotgun (WGS) entry which is preliminary data.</text>
</comment>
<evidence type="ECO:0000313" key="3">
    <source>
        <dbReference type="Proteomes" id="UP000253303"/>
    </source>
</evidence>
<feature type="transmembrane region" description="Helical" evidence="1">
    <location>
        <begin position="125"/>
        <end position="145"/>
    </location>
</feature>
<proteinExistence type="predicted"/>
<feature type="transmembrane region" description="Helical" evidence="1">
    <location>
        <begin position="179"/>
        <end position="199"/>
    </location>
</feature>
<feature type="transmembrane region" description="Helical" evidence="1">
    <location>
        <begin position="211"/>
        <end position="232"/>
    </location>
</feature>
<keyword evidence="1" id="KW-1133">Transmembrane helix</keyword>
<keyword evidence="1" id="KW-0812">Transmembrane</keyword>
<feature type="transmembrane region" description="Helical" evidence="1">
    <location>
        <begin position="40"/>
        <end position="61"/>
    </location>
</feature>
<dbReference type="AlphaFoldDB" id="A0A366M7A2"/>
<evidence type="ECO:0000256" key="1">
    <source>
        <dbReference type="SAM" id="Phobius"/>
    </source>
</evidence>
<feature type="transmembrane region" description="Helical" evidence="1">
    <location>
        <begin position="152"/>
        <end position="173"/>
    </location>
</feature>
<dbReference type="EMBL" id="QMEY01000001">
    <property type="protein sequence ID" value="RBQ21713.1"/>
    <property type="molecule type" value="Genomic_DNA"/>
</dbReference>
<feature type="transmembrane region" description="Helical" evidence="1">
    <location>
        <begin position="73"/>
        <end position="89"/>
    </location>
</feature>
<accession>A0A366M7A2</accession>
<dbReference type="Pfam" id="PF13787">
    <property type="entry name" value="HXXEE"/>
    <property type="match status" value="1"/>
</dbReference>
<reference evidence="2 3" key="1">
    <citation type="submission" date="2018-06" db="EMBL/GenBank/DDBJ databases">
        <title>Sphaerisporangium craniellae sp. nov., isolated from a marine sponge in the South China Sea.</title>
        <authorList>
            <person name="Li L."/>
        </authorList>
    </citation>
    <scope>NUCLEOTIDE SEQUENCE [LARGE SCALE GENOMIC DNA]</scope>
    <source>
        <strain evidence="2 3">LHW63015</strain>
    </source>
</reference>
<dbReference type="InterPro" id="IPR025671">
    <property type="entry name" value="HXXEE"/>
</dbReference>
<keyword evidence="1" id="KW-0472">Membrane</keyword>
<sequence length="280" mass="30370">MLKYSVVIRTPMCDPHSAADPRQEPLEGIPRMFSTFDLEFAWIGLGAAIVLTVALLATDALRGSRTLSRWKDPAWLGWVAVVAYLFHNFEEYGIAADGAHHAFPDSLCTTLNQGAYPECPIPTEFYLFVNIGLIWVVAVICALLARKHVMMGFAFYSIVIVNCFLHIVLALATGTYNPGLLTAVVMFLPASAWMISVFLKHQDPPLGKWRLLGIVGIGVAANGSLPLTINLFLNDVISGPVLDLLQLLNASLILLVGALLQRSLPPAHPATAKPGTQASR</sequence>
<gene>
    <name evidence="2" type="ORF">DP939_03150</name>
</gene>
<name>A0A366M7A2_9ACTN</name>
<organism evidence="2 3">
    <name type="scientific">Spongiactinospora rosea</name>
    <dbReference type="NCBI Taxonomy" id="2248750"/>
    <lineage>
        <taxon>Bacteria</taxon>
        <taxon>Bacillati</taxon>
        <taxon>Actinomycetota</taxon>
        <taxon>Actinomycetes</taxon>
        <taxon>Streptosporangiales</taxon>
        <taxon>Streptosporangiaceae</taxon>
        <taxon>Spongiactinospora</taxon>
    </lineage>
</organism>
<protein>
    <submittedName>
        <fullName evidence="2">HXXEE domain-containing protein</fullName>
    </submittedName>
</protein>